<feature type="compositionally biased region" description="Low complexity" evidence="5">
    <location>
        <begin position="575"/>
        <end position="585"/>
    </location>
</feature>
<dbReference type="GO" id="GO:0016020">
    <property type="term" value="C:membrane"/>
    <property type="evidence" value="ECO:0007669"/>
    <property type="project" value="UniProtKB-SubCell"/>
</dbReference>
<feature type="transmembrane region" description="Helical" evidence="6">
    <location>
        <begin position="6"/>
        <end position="34"/>
    </location>
</feature>
<accession>A0AAF1C458</accession>
<dbReference type="Proteomes" id="UP001304340">
    <property type="component" value="Chromosome"/>
</dbReference>
<dbReference type="PANTHER" id="PTHR30566">
    <property type="entry name" value="YNAI-RELATED MECHANOSENSITIVE ION CHANNEL"/>
    <property type="match status" value="1"/>
</dbReference>
<dbReference type="Gene3D" id="1.10.287.1260">
    <property type="match status" value="1"/>
</dbReference>
<dbReference type="Gene3D" id="2.30.30.60">
    <property type="match status" value="1"/>
</dbReference>
<feature type="compositionally biased region" description="Low complexity" evidence="5">
    <location>
        <begin position="691"/>
        <end position="716"/>
    </location>
</feature>
<dbReference type="KEGG" id="sbil:SANBI_003304"/>
<evidence type="ECO:0000256" key="4">
    <source>
        <dbReference type="ARBA" id="ARBA00023136"/>
    </source>
</evidence>
<feature type="region of interest" description="Disordered" evidence="5">
    <location>
        <begin position="487"/>
        <end position="779"/>
    </location>
</feature>
<organism evidence="8 9">
    <name type="scientific">Sanguibacter biliveldensis</name>
    <dbReference type="NCBI Taxonomy" id="3030830"/>
    <lineage>
        <taxon>Bacteria</taxon>
        <taxon>Bacillati</taxon>
        <taxon>Actinomycetota</taxon>
        <taxon>Actinomycetes</taxon>
        <taxon>Micrococcales</taxon>
        <taxon>Sanguibacteraceae</taxon>
        <taxon>Sanguibacter</taxon>
    </lineage>
</organism>
<evidence type="ECO:0000259" key="7">
    <source>
        <dbReference type="Pfam" id="PF00924"/>
    </source>
</evidence>
<feature type="domain" description="Mechanosensitive ion channel MscS" evidence="7">
    <location>
        <begin position="182"/>
        <end position="247"/>
    </location>
</feature>
<sequence>MPTEEASNIVVTLVVAAAAVVVAYILGTIVSIVVRRAGRRSEFVRDVSHRMRRPLRAVLVVLALLIALRSTTNDADQWTVGTEHWLLIIGIGVGAWFVGALAFVVEDSVLARFRTDVVDNRHARRVRTQVVVVRRVTVALVVICAIAAMLFTFPAARTAGTSLLASAGLISIVAGLAAQTALGNVFAGMQIAFTDAIRVDDVVVLEGEWGRIEEITMTYVVVHLWDDRRLIMPCTYFTTTPFQNWTRRAAELLGTVEIDLDWDVPVPAMRAELKRLLDASPLWDKRVGILQVTDATNGYVRMRALASAADAGTLFDLRCYVREGLVDWLQRAAPQGMPRTRLTTSDAKVGAALESVGGDSAAIDLGKTPVRSGVLDSLFDEQRYGAERDKPKVTSEPELPRRIAPRSARPGVRMHLSEPARGFHNLPEPVPSEEKTTVLGAVPADETGQGAPVPGQSTDESAGTMAWATSEGLFTGSEAAVERSKAFAGPGQEVIDERERTAMLDAVTDDDLEGAPGAEGVEGETVPERRHAGHEAAGSAAAQEASGAPQVASTATEAGATGIVETTPETSGEWAAATAQGVPAGAHEHDAAPQGEDDTSLDRSAPVRTAAEDSAQAPANPWVAQPATAPDGLPAEGGPAEGGPVDDARPAAIPPSGARRAAAPEDSLSAGPVPPPPPASGRAYDEGRPSAPQARRAAEPVEAPAPAAEPTTAAQPSVTRTGVLRRSVRSADTAAPASTEQTARLPRVTEETTRLPRFDGEDGAAGGTEGTDGEGSGGR</sequence>
<feature type="transmembrane region" description="Helical" evidence="6">
    <location>
        <begin position="131"/>
        <end position="151"/>
    </location>
</feature>
<feature type="compositionally biased region" description="Low complexity" evidence="5">
    <location>
        <begin position="629"/>
        <end position="645"/>
    </location>
</feature>
<keyword evidence="2 6" id="KW-0812">Transmembrane</keyword>
<reference evidence="9" key="1">
    <citation type="submission" date="2023-11" db="EMBL/GenBank/DDBJ databases">
        <authorList>
            <person name="Helweg L.P."/>
            <person name="Kiel A."/>
            <person name="Hitz F."/>
            <person name="Ruckert-Reed C."/>
            <person name="Busche T."/>
            <person name="Kaltschmidt B."/>
            <person name="Kaltschmidt C."/>
        </authorList>
    </citation>
    <scope>NUCLEOTIDE SEQUENCE [LARGE SCALE GENOMIC DNA]</scope>
    <source>
        <strain evidence="9">4.1</strain>
    </source>
</reference>
<dbReference type="EMBL" id="CP138359">
    <property type="protein sequence ID" value="WPF81978.1"/>
    <property type="molecule type" value="Genomic_DNA"/>
</dbReference>
<dbReference type="InterPro" id="IPR010920">
    <property type="entry name" value="LSM_dom_sf"/>
</dbReference>
<keyword evidence="3 6" id="KW-1133">Transmembrane helix</keyword>
<comment type="subcellular location">
    <subcellularLocation>
        <location evidence="1">Membrane</location>
    </subcellularLocation>
</comment>
<protein>
    <submittedName>
        <fullName evidence="8">Mechanosensitive ion channel</fullName>
    </submittedName>
</protein>
<dbReference type="GO" id="GO:0055085">
    <property type="term" value="P:transmembrane transport"/>
    <property type="evidence" value="ECO:0007669"/>
    <property type="project" value="InterPro"/>
</dbReference>
<dbReference type="PANTHER" id="PTHR30566:SF25">
    <property type="entry name" value="INNER MEMBRANE PROTEIN"/>
    <property type="match status" value="1"/>
</dbReference>
<dbReference type="AlphaFoldDB" id="A0AAF1C458"/>
<feature type="transmembrane region" description="Helical" evidence="6">
    <location>
        <begin position="55"/>
        <end position="72"/>
    </location>
</feature>
<dbReference type="SUPFAM" id="SSF50182">
    <property type="entry name" value="Sm-like ribonucleoproteins"/>
    <property type="match status" value="1"/>
</dbReference>
<evidence type="ECO:0000313" key="9">
    <source>
        <dbReference type="Proteomes" id="UP001304340"/>
    </source>
</evidence>
<evidence type="ECO:0000256" key="1">
    <source>
        <dbReference type="ARBA" id="ARBA00004370"/>
    </source>
</evidence>
<dbReference type="RefSeq" id="WP_319156984.1">
    <property type="nucleotide sequence ID" value="NZ_CP138359.1"/>
</dbReference>
<evidence type="ECO:0000256" key="5">
    <source>
        <dbReference type="SAM" id="MobiDB-lite"/>
    </source>
</evidence>
<evidence type="ECO:0000256" key="2">
    <source>
        <dbReference type="ARBA" id="ARBA00022692"/>
    </source>
</evidence>
<dbReference type="InterPro" id="IPR023408">
    <property type="entry name" value="MscS_beta-dom_sf"/>
</dbReference>
<proteinExistence type="predicted"/>
<keyword evidence="4 6" id="KW-0472">Membrane</keyword>
<evidence type="ECO:0000256" key="3">
    <source>
        <dbReference type="ARBA" id="ARBA00022989"/>
    </source>
</evidence>
<feature type="transmembrane region" description="Helical" evidence="6">
    <location>
        <begin position="84"/>
        <end position="105"/>
    </location>
</feature>
<dbReference type="InterPro" id="IPR006685">
    <property type="entry name" value="MscS_channel_2nd"/>
</dbReference>
<evidence type="ECO:0000313" key="8">
    <source>
        <dbReference type="EMBL" id="WPF81978.1"/>
    </source>
</evidence>
<feature type="compositionally biased region" description="Basic and acidic residues" evidence="5">
    <location>
        <begin position="747"/>
        <end position="760"/>
    </location>
</feature>
<feature type="compositionally biased region" description="Gly residues" evidence="5">
    <location>
        <begin position="763"/>
        <end position="779"/>
    </location>
</feature>
<feature type="compositionally biased region" description="Low complexity" evidence="5">
    <location>
        <begin position="535"/>
        <end position="548"/>
    </location>
</feature>
<gene>
    <name evidence="8" type="ORF">SANBI_003304</name>
</gene>
<keyword evidence="9" id="KW-1185">Reference proteome</keyword>
<evidence type="ECO:0000256" key="6">
    <source>
        <dbReference type="SAM" id="Phobius"/>
    </source>
</evidence>
<name>A0AAF1C458_9MICO</name>
<dbReference type="Pfam" id="PF00924">
    <property type="entry name" value="MS_channel_2nd"/>
    <property type="match status" value="1"/>
</dbReference>